<proteinExistence type="predicted"/>
<reference evidence="1 2" key="1">
    <citation type="journal article" date="2018" name="Int. J. Syst. Evol. Microbiol.">
        <title>Uliginosibacterium sediminicola sp. nov., isolated from freshwater sediment.</title>
        <authorList>
            <person name="Hwang W.M."/>
            <person name="Kim S.M."/>
            <person name="Kang K."/>
            <person name="Ahn T.Y."/>
        </authorList>
    </citation>
    <scope>NUCLEOTIDE SEQUENCE [LARGE SCALE GENOMIC DNA]</scope>
    <source>
        <strain evidence="1 2">M1-21</strain>
    </source>
</reference>
<name>A0ABU9Z421_9RHOO</name>
<dbReference type="Proteomes" id="UP001410394">
    <property type="component" value="Unassembled WGS sequence"/>
</dbReference>
<evidence type="ECO:0000313" key="2">
    <source>
        <dbReference type="Proteomes" id="UP001410394"/>
    </source>
</evidence>
<comment type="caution">
    <text evidence="1">The sequence shown here is derived from an EMBL/GenBank/DDBJ whole genome shotgun (WGS) entry which is preliminary data.</text>
</comment>
<evidence type="ECO:0000313" key="1">
    <source>
        <dbReference type="EMBL" id="MEN3070710.1"/>
    </source>
</evidence>
<keyword evidence="2" id="KW-1185">Reference proteome</keyword>
<protein>
    <submittedName>
        <fullName evidence="1">Uncharacterized protein</fullName>
    </submittedName>
</protein>
<sequence length="106" mass="12462">MVFSWFSTKEVKQFANELAEEFSKRYPLSEVQQPSSKSESRLRGAKDLMMSRTQVFAERNKLNLYKRANLANTLKWKFHEMGYASEVSDPLVMEVTRIVTLIRPQR</sequence>
<dbReference type="EMBL" id="JBDIVE010000018">
    <property type="protein sequence ID" value="MEN3070710.1"/>
    <property type="molecule type" value="Genomic_DNA"/>
</dbReference>
<dbReference type="RefSeq" id="WP_345921488.1">
    <property type="nucleotide sequence ID" value="NZ_JBDIVE010000018.1"/>
</dbReference>
<gene>
    <name evidence="1" type="ORF">ABDB84_19660</name>
</gene>
<accession>A0ABU9Z421</accession>
<organism evidence="1 2">
    <name type="scientific">Uliginosibacterium sediminicola</name>
    <dbReference type="NCBI Taxonomy" id="2024550"/>
    <lineage>
        <taxon>Bacteria</taxon>
        <taxon>Pseudomonadati</taxon>
        <taxon>Pseudomonadota</taxon>
        <taxon>Betaproteobacteria</taxon>
        <taxon>Rhodocyclales</taxon>
        <taxon>Zoogloeaceae</taxon>
        <taxon>Uliginosibacterium</taxon>
    </lineage>
</organism>